<dbReference type="GO" id="GO:0016491">
    <property type="term" value="F:oxidoreductase activity"/>
    <property type="evidence" value="ECO:0007669"/>
    <property type="project" value="InterPro"/>
</dbReference>
<name>A0A418XGH2_9BURK</name>
<dbReference type="InterPro" id="IPR018713">
    <property type="entry name" value="MPAB/Lcp_cat_dom"/>
</dbReference>
<evidence type="ECO:0000259" key="1">
    <source>
        <dbReference type="Pfam" id="PF09995"/>
    </source>
</evidence>
<organism evidence="2 3">
    <name type="scientific">Massilia cavernae</name>
    <dbReference type="NCBI Taxonomy" id="2320864"/>
    <lineage>
        <taxon>Bacteria</taxon>
        <taxon>Pseudomonadati</taxon>
        <taxon>Pseudomonadota</taxon>
        <taxon>Betaproteobacteria</taxon>
        <taxon>Burkholderiales</taxon>
        <taxon>Oxalobacteraceae</taxon>
        <taxon>Telluria group</taxon>
        <taxon>Massilia</taxon>
    </lineage>
</organism>
<dbReference type="EMBL" id="QYUP01000146">
    <property type="protein sequence ID" value="RJG11562.1"/>
    <property type="molecule type" value="Genomic_DNA"/>
</dbReference>
<dbReference type="InterPro" id="IPR037473">
    <property type="entry name" value="Lcp-like"/>
</dbReference>
<dbReference type="Pfam" id="PF09995">
    <property type="entry name" value="MPAB_Lcp_cat"/>
    <property type="match status" value="1"/>
</dbReference>
<reference evidence="2 3" key="1">
    <citation type="submission" date="2018-09" db="EMBL/GenBank/DDBJ databases">
        <authorList>
            <person name="Zhu H."/>
        </authorList>
    </citation>
    <scope>NUCLEOTIDE SEQUENCE [LARGE SCALE GENOMIC DNA]</scope>
    <source>
        <strain evidence="2 3">K1S02-61</strain>
    </source>
</reference>
<comment type="caution">
    <text evidence="2">The sequence shown here is derived from an EMBL/GenBank/DDBJ whole genome shotgun (WGS) entry which is preliminary data.</text>
</comment>
<evidence type="ECO:0000313" key="3">
    <source>
        <dbReference type="Proteomes" id="UP000284006"/>
    </source>
</evidence>
<dbReference type="PANTHER" id="PTHR37539">
    <property type="entry name" value="SECRETED PROTEIN-RELATED"/>
    <property type="match status" value="1"/>
</dbReference>
<keyword evidence="3" id="KW-1185">Reference proteome</keyword>
<feature type="domain" description="ER-bound oxygenase mpaB/mpaB'/Rubber oxygenase catalytic" evidence="1">
    <location>
        <begin position="144"/>
        <end position="352"/>
    </location>
</feature>
<proteinExistence type="predicted"/>
<sequence>MIPHVAGEPKAAGDPRRRTDPLADAAIAHMLGPWTGQPAWRDIGEINRQIGQWQTNGMLRGWQPDADVPLEVGAALEAYVRAGLALPAWADPAKIERAEALFVDYGMLSCTLLFCSSLPECYVIPDLSAVLHIAGQLEQNTEYRIRSTAAMIFPVMMKGGLTSPDGAGVAQVLKVRLIHATIRHLILRGEPAAAQGIVPPQAMAPAAGGMHEALFAHGWNTPRDGLPCNQEELAYTLLTFGYVFLRSLRKLGLGLARDDEEAFLHAWNVMGHVLGIERALMADTMEQAEALFARMQERGRQSPYLPDPRPALGRDLMLTMENAIPLPVVKAFPVLMIRFLVGADTAREIGADTAREIGADLRAGLLAHLLFTLFMLVTRAIDTVARLVFPEFSISRLITRVVGYQFTVKVLMDQTRPLKLPPTLLNRVSTMTLAWETDPKAPRWMNALERRLTGRGKDAAEGVRA</sequence>
<evidence type="ECO:0000313" key="2">
    <source>
        <dbReference type="EMBL" id="RJG11562.1"/>
    </source>
</evidence>
<gene>
    <name evidence="2" type="ORF">D3872_18980</name>
</gene>
<dbReference type="RefSeq" id="WP_119812282.1">
    <property type="nucleotide sequence ID" value="NZ_QYUP01000146.1"/>
</dbReference>
<dbReference type="OrthoDB" id="6072815at2"/>
<dbReference type="AlphaFoldDB" id="A0A418XGH2"/>
<accession>A0A418XGH2</accession>
<dbReference type="PANTHER" id="PTHR37539:SF1">
    <property type="entry name" value="ER-BOUND OXYGENASE MPAB_MPAB'_RUBBER OXYGENASE CATALYTIC DOMAIN-CONTAINING PROTEIN"/>
    <property type="match status" value="1"/>
</dbReference>
<protein>
    <submittedName>
        <fullName evidence="2">DUF2236 domain-containing protein</fullName>
    </submittedName>
</protein>
<dbReference type="Proteomes" id="UP000284006">
    <property type="component" value="Unassembled WGS sequence"/>
</dbReference>